<dbReference type="EMBL" id="PDCW01000022">
    <property type="protein sequence ID" value="PJY73724.1"/>
    <property type="molecule type" value="Genomic_DNA"/>
</dbReference>
<keyword evidence="11" id="KW-0472">Membrane</keyword>
<evidence type="ECO:0000256" key="3">
    <source>
        <dbReference type="ARBA" id="ARBA00004479"/>
    </source>
</evidence>
<evidence type="ECO:0000256" key="11">
    <source>
        <dbReference type="ARBA" id="ARBA00023136"/>
    </source>
</evidence>
<dbReference type="GO" id="GO:0004222">
    <property type="term" value="F:metalloendopeptidase activity"/>
    <property type="evidence" value="ECO:0007669"/>
    <property type="project" value="TreeGrafter"/>
</dbReference>
<keyword evidence="10" id="KW-0482">Metalloprotease</keyword>
<gene>
    <name evidence="13" type="ORF">CQW34_02998</name>
</gene>
<keyword evidence="6" id="KW-0479">Metal-binding</keyword>
<keyword evidence="9" id="KW-1133">Transmembrane helix</keyword>
<keyword evidence="7" id="KW-0732">Signal</keyword>
<evidence type="ECO:0000256" key="10">
    <source>
        <dbReference type="ARBA" id="ARBA00023049"/>
    </source>
</evidence>
<keyword evidence="5" id="KW-0812">Transmembrane</keyword>
<comment type="caution">
    <text evidence="13">The sequence shown here is derived from an EMBL/GenBank/DDBJ whole genome shotgun (WGS) entry which is preliminary data.</text>
</comment>
<dbReference type="PANTHER" id="PTHR31120">
    <property type="entry name" value="METALLOPROTEASE TIKI"/>
    <property type="match status" value="1"/>
</dbReference>
<dbReference type="CDD" id="cd14789">
    <property type="entry name" value="Tiki"/>
    <property type="match status" value="1"/>
</dbReference>
<comment type="cofactor">
    <cofactor evidence="2">
        <name>Co(2+)</name>
        <dbReference type="ChEBI" id="CHEBI:48828"/>
    </cofactor>
</comment>
<evidence type="ECO:0000256" key="2">
    <source>
        <dbReference type="ARBA" id="ARBA00001941"/>
    </source>
</evidence>
<dbReference type="GO" id="GO:0030178">
    <property type="term" value="P:negative regulation of Wnt signaling pathway"/>
    <property type="evidence" value="ECO:0007669"/>
    <property type="project" value="InterPro"/>
</dbReference>
<dbReference type="InterPro" id="IPR002816">
    <property type="entry name" value="TraB/PrgY/GumN_fam"/>
</dbReference>
<comment type="cofactor">
    <cofactor evidence="1">
        <name>Mn(2+)</name>
        <dbReference type="ChEBI" id="CHEBI:29035"/>
    </cofactor>
</comment>
<dbReference type="InterPro" id="IPR040230">
    <property type="entry name" value="TIKI1/2-like"/>
</dbReference>
<evidence type="ECO:0000256" key="7">
    <source>
        <dbReference type="ARBA" id="ARBA00022729"/>
    </source>
</evidence>
<evidence type="ECO:0000256" key="5">
    <source>
        <dbReference type="ARBA" id="ARBA00022692"/>
    </source>
</evidence>
<comment type="subcellular location">
    <subcellularLocation>
        <location evidence="3">Membrane</location>
        <topology evidence="3">Single-pass type I membrane protein</topology>
    </subcellularLocation>
</comment>
<evidence type="ECO:0000256" key="9">
    <source>
        <dbReference type="ARBA" id="ARBA00022989"/>
    </source>
</evidence>
<evidence type="ECO:0000256" key="12">
    <source>
        <dbReference type="ARBA" id="ARBA00023180"/>
    </source>
</evidence>
<dbReference type="GO" id="GO:0016020">
    <property type="term" value="C:membrane"/>
    <property type="evidence" value="ECO:0007669"/>
    <property type="project" value="UniProtKB-SubCell"/>
</dbReference>
<protein>
    <submittedName>
        <fullName evidence="13">TraB family protein</fullName>
    </submittedName>
</protein>
<dbReference type="AlphaFoldDB" id="A0A0K6BZ40"/>
<evidence type="ECO:0000313" key="14">
    <source>
        <dbReference type="Proteomes" id="UP000231846"/>
    </source>
</evidence>
<dbReference type="Pfam" id="PF01963">
    <property type="entry name" value="TraB_PrgY_gumN"/>
    <property type="match status" value="1"/>
</dbReference>
<sequence>MKNTFILLLYVCISLGANAQLLWQISGNGLTKPSYVFGTHHLSPLSILDSIIGFKQVMNDVEQVYGELVMDDMKIPINMQKVQQATLLPGDTTLQTLMTEAQYDSIALKIKQLMGVELKMMNKLKPAALTSQIAVILAMKSMNNFNPQQQLDGWIQTEARKQGKKVYGLETIDIQIKVLFNSQSLQRQAEQLFCTLMHLDLLDQMSQKMTIAYLNQDIDLIEKIMKEKMDNACDFFPEEEEELNYGRNANWVKLMPPIMKEKSTLFTVGSGHLPGKLGVLNMLGKQGYTIKPVK</sequence>
<evidence type="ECO:0000256" key="1">
    <source>
        <dbReference type="ARBA" id="ARBA00001936"/>
    </source>
</evidence>
<keyword evidence="12" id="KW-0325">Glycoprotein</keyword>
<evidence type="ECO:0000313" key="13">
    <source>
        <dbReference type="EMBL" id="PJY73724.1"/>
    </source>
</evidence>
<reference evidence="13 14" key="1">
    <citation type="journal article" date="2017" name="MBio">
        <title>Gut Symbiont Bacteroides fragilis Secretes a Eukaryotic-Like Ubiquitin Protein That Mediates Intraspecies Antagonism.</title>
        <authorList>
            <person name="Chatzidaki-Livanis M."/>
            <person name="Coyne M.J."/>
            <person name="Roelofs K.G."/>
            <person name="Gentyala R.R."/>
            <person name="Caldwell J.M."/>
            <person name="Comstock L.E."/>
        </authorList>
    </citation>
    <scope>NUCLEOTIDE SEQUENCE [LARGE SCALE GENOMIC DNA]</scope>
    <source>
        <strain evidence="13 14">12905</strain>
    </source>
</reference>
<dbReference type="GO" id="GO:0046872">
    <property type="term" value="F:metal ion binding"/>
    <property type="evidence" value="ECO:0007669"/>
    <property type="project" value="UniProtKB-KW"/>
</dbReference>
<dbReference type="GO" id="GO:0006508">
    <property type="term" value="P:proteolysis"/>
    <property type="evidence" value="ECO:0007669"/>
    <property type="project" value="UniProtKB-KW"/>
</dbReference>
<name>A0A0K6BZ40_BACFG</name>
<evidence type="ECO:0000256" key="8">
    <source>
        <dbReference type="ARBA" id="ARBA00022801"/>
    </source>
</evidence>
<dbReference type="Proteomes" id="UP000231846">
    <property type="component" value="Unassembled WGS sequence"/>
</dbReference>
<proteinExistence type="predicted"/>
<dbReference type="PANTHER" id="PTHR31120:SF6">
    <property type="entry name" value="METALLOPROTEASE TIKI HOMOLOG"/>
    <property type="match status" value="1"/>
</dbReference>
<evidence type="ECO:0000256" key="6">
    <source>
        <dbReference type="ARBA" id="ARBA00022723"/>
    </source>
</evidence>
<dbReference type="RefSeq" id="WP_032577281.1">
    <property type="nucleotide sequence ID" value="NZ_BAABYZ010000001.1"/>
</dbReference>
<evidence type="ECO:0000256" key="4">
    <source>
        <dbReference type="ARBA" id="ARBA00022670"/>
    </source>
</evidence>
<accession>A0A0K6BZ40</accession>
<keyword evidence="8" id="KW-0378">Hydrolase</keyword>
<organism evidence="13 14">
    <name type="scientific">Bacteroides fragilis</name>
    <dbReference type="NCBI Taxonomy" id="817"/>
    <lineage>
        <taxon>Bacteria</taxon>
        <taxon>Pseudomonadati</taxon>
        <taxon>Bacteroidota</taxon>
        <taxon>Bacteroidia</taxon>
        <taxon>Bacteroidales</taxon>
        <taxon>Bacteroidaceae</taxon>
        <taxon>Bacteroides</taxon>
    </lineage>
</organism>
<keyword evidence="4" id="KW-0645">Protease</keyword>